<dbReference type="GO" id="GO:0016020">
    <property type="term" value="C:membrane"/>
    <property type="evidence" value="ECO:0007669"/>
    <property type="project" value="TreeGrafter"/>
</dbReference>
<dbReference type="AlphaFoldDB" id="A0A8S3WLU9"/>
<dbReference type="PANTHER" id="PTHR10174:SF213">
    <property type="entry name" value="CRAL-TRIO DOMAIN-CONTAINING PROTEIN"/>
    <property type="match status" value="1"/>
</dbReference>
<accession>A0A8S3WLU9</accession>
<dbReference type="PANTHER" id="PTHR10174">
    <property type="entry name" value="ALPHA-TOCOPHEROL TRANSFER PROTEIN-RELATED"/>
    <property type="match status" value="1"/>
</dbReference>
<sequence>MIDTLSTLIDKMVANVVTEFPLEEEYKKKTGVSPQDIAKLRQWLDTQPHLPAKYITDLDLILIFHCCDRSTGVSKQVLDLHFTLRTLFHTYFKDRKVEDSIVRALNTVLMTPLAMRARDESKIFYTHFLDLEVKNFNLGDCIRAVLMILDLKQYEEGTWPGLVIVIDFESMTLGHLAKLDLQNLQQFLYYLQEAMLVKLKGLHFTNAPSFIDKLLMMIRPFMKKELMDILHVHQVGSKTLDPYVPMEALPSDAGGSYKTMSECRDAIIAKMQANKDFFVQENRKRVVESLRPGKPKTISDIFGGVEGSFKKLAID</sequence>
<keyword evidence="3" id="KW-1185">Reference proteome</keyword>
<reference evidence="2" key="1">
    <citation type="submission" date="2021-04" db="EMBL/GenBank/DDBJ databases">
        <authorList>
            <person name="Tunstrom K."/>
        </authorList>
    </citation>
    <scope>NUCLEOTIDE SEQUENCE</scope>
</reference>
<evidence type="ECO:0000313" key="2">
    <source>
        <dbReference type="EMBL" id="CAG4967913.1"/>
    </source>
</evidence>
<dbReference type="Proteomes" id="UP000691718">
    <property type="component" value="Unassembled WGS sequence"/>
</dbReference>
<feature type="domain" description="CRAL-TRIO" evidence="1">
    <location>
        <begin position="98"/>
        <end position="261"/>
    </location>
</feature>
<proteinExistence type="predicted"/>
<name>A0A8S3WLU9_PARAO</name>
<protein>
    <submittedName>
        <fullName evidence="2">(apollo) hypothetical protein</fullName>
    </submittedName>
</protein>
<dbReference type="EMBL" id="CAJQZP010000547">
    <property type="protein sequence ID" value="CAG4967913.1"/>
    <property type="molecule type" value="Genomic_DNA"/>
</dbReference>
<evidence type="ECO:0000313" key="3">
    <source>
        <dbReference type="Proteomes" id="UP000691718"/>
    </source>
</evidence>
<gene>
    <name evidence="2" type="ORF">PAPOLLO_LOCUS7865</name>
</gene>
<dbReference type="OrthoDB" id="6432525at2759"/>
<dbReference type="CDD" id="cd00170">
    <property type="entry name" value="SEC14"/>
    <property type="match status" value="1"/>
</dbReference>
<dbReference type="InterPro" id="IPR001251">
    <property type="entry name" value="CRAL-TRIO_dom"/>
</dbReference>
<dbReference type="PROSITE" id="PS50191">
    <property type="entry name" value="CRAL_TRIO"/>
    <property type="match status" value="1"/>
</dbReference>
<comment type="caution">
    <text evidence="2">The sequence shown here is derived from an EMBL/GenBank/DDBJ whole genome shotgun (WGS) entry which is preliminary data.</text>
</comment>
<dbReference type="Pfam" id="PF00650">
    <property type="entry name" value="CRAL_TRIO"/>
    <property type="match status" value="1"/>
</dbReference>
<evidence type="ECO:0000259" key="1">
    <source>
        <dbReference type="PROSITE" id="PS50191"/>
    </source>
</evidence>
<dbReference type="GO" id="GO:1902936">
    <property type="term" value="F:phosphatidylinositol bisphosphate binding"/>
    <property type="evidence" value="ECO:0007669"/>
    <property type="project" value="TreeGrafter"/>
</dbReference>
<organism evidence="2 3">
    <name type="scientific">Parnassius apollo</name>
    <name type="common">Apollo butterfly</name>
    <name type="synonym">Papilio apollo</name>
    <dbReference type="NCBI Taxonomy" id="110799"/>
    <lineage>
        <taxon>Eukaryota</taxon>
        <taxon>Metazoa</taxon>
        <taxon>Ecdysozoa</taxon>
        <taxon>Arthropoda</taxon>
        <taxon>Hexapoda</taxon>
        <taxon>Insecta</taxon>
        <taxon>Pterygota</taxon>
        <taxon>Neoptera</taxon>
        <taxon>Endopterygota</taxon>
        <taxon>Lepidoptera</taxon>
        <taxon>Glossata</taxon>
        <taxon>Ditrysia</taxon>
        <taxon>Papilionoidea</taxon>
        <taxon>Papilionidae</taxon>
        <taxon>Parnassiinae</taxon>
        <taxon>Parnassini</taxon>
        <taxon>Parnassius</taxon>
        <taxon>Parnassius</taxon>
    </lineage>
</organism>